<dbReference type="Gene3D" id="1.10.10.10">
    <property type="entry name" value="Winged helix-like DNA-binding domain superfamily/Winged helix DNA-binding domain"/>
    <property type="match status" value="1"/>
</dbReference>
<dbReference type="GO" id="GO:0003700">
    <property type="term" value="F:DNA-binding transcription factor activity"/>
    <property type="evidence" value="ECO:0007669"/>
    <property type="project" value="InterPro"/>
</dbReference>
<comment type="caution">
    <text evidence="5">The sequence shown here is derived from an EMBL/GenBank/DDBJ whole genome shotgun (WGS) entry which is preliminary data.</text>
</comment>
<dbReference type="AlphaFoldDB" id="A0A1Q8Q228"/>
<dbReference type="InterPro" id="IPR036390">
    <property type="entry name" value="WH_DNA-bd_sf"/>
</dbReference>
<dbReference type="InterPro" id="IPR051081">
    <property type="entry name" value="HTH_MetalResp_TranReg"/>
</dbReference>
<evidence type="ECO:0000259" key="4">
    <source>
        <dbReference type="PROSITE" id="PS50987"/>
    </source>
</evidence>
<dbReference type="EMBL" id="MSDU01000051">
    <property type="protein sequence ID" value="OLN21372.1"/>
    <property type="molecule type" value="Genomic_DNA"/>
</dbReference>
<proteinExistence type="predicted"/>
<dbReference type="SUPFAM" id="SSF46785">
    <property type="entry name" value="Winged helix' DNA-binding domain"/>
    <property type="match status" value="1"/>
</dbReference>
<dbReference type="CDD" id="cd00090">
    <property type="entry name" value="HTH_ARSR"/>
    <property type="match status" value="1"/>
</dbReference>
<keyword evidence="2" id="KW-0238">DNA-binding</keyword>
<dbReference type="STRING" id="1714264.BTO30_15325"/>
<evidence type="ECO:0000313" key="5">
    <source>
        <dbReference type="EMBL" id="OLN21372.1"/>
    </source>
</evidence>
<accession>A0A1Q8Q228</accession>
<dbReference type="PANTHER" id="PTHR33154:SF33">
    <property type="entry name" value="TRANSCRIPTIONAL REPRESSOR SDPR"/>
    <property type="match status" value="1"/>
</dbReference>
<gene>
    <name evidence="5" type="ORF">BTO30_15325</name>
</gene>
<keyword evidence="6" id="KW-1185">Reference proteome</keyword>
<dbReference type="InterPro" id="IPR001845">
    <property type="entry name" value="HTH_ArsR_DNA-bd_dom"/>
</dbReference>
<dbReference type="PROSITE" id="PS50987">
    <property type="entry name" value="HTH_ARSR_2"/>
    <property type="match status" value="1"/>
</dbReference>
<dbReference type="InterPro" id="IPR011991">
    <property type="entry name" value="ArsR-like_HTH"/>
</dbReference>
<name>A0A1Q8Q228_9BACI</name>
<keyword evidence="1" id="KW-0805">Transcription regulation</keyword>
<evidence type="ECO:0000256" key="2">
    <source>
        <dbReference type="ARBA" id="ARBA00023125"/>
    </source>
</evidence>
<organism evidence="5 6">
    <name type="scientific">Domibacillus antri</name>
    <dbReference type="NCBI Taxonomy" id="1714264"/>
    <lineage>
        <taxon>Bacteria</taxon>
        <taxon>Bacillati</taxon>
        <taxon>Bacillota</taxon>
        <taxon>Bacilli</taxon>
        <taxon>Bacillales</taxon>
        <taxon>Bacillaceae</taxon>
        <taxon>Domibacillus</taxon>
    </lineage>
</organism>
<dbReference type="SMART" id="SM00418">
    <property type="entry name" value="HTH_ARSR"/>
    <property type="match status" value="1"/>
</dbReference>
<dbReference type="PANTHER" id="PTHR33154">
    <property type="entry name" value="TRANSCRIPTIONAL REGULATOR, ARSR FAMILY"/>
    <property type="match status" value="1"/>
</dbReference>
<keyword evidence="3" id="KW-0804">Transcription</keyword>
<dbReference type="Proteomes" id="UP000185568">
    <property type="component" value="Unassembled WGS sequence"/>
</dbReference>
<evidence type="ECO:0000256" key="3">
    <source>
        <dbReference type="ARBA" id="ARBA00023163"/>
    </source>
</evidence>
<evidence type="ECO:0000313" key="6">
    <source>
        <dbReference type="Proteomes" id="UP000185568"/>
    </source>
</evidence>
<feature type="domain" description="HTH arsR-type" evidence="4">
    <location>
        <begin position="14"/>
        <end position="122"/>
    </location>
</feature>
<dbReference type="InterPro" id="IPR036388">
    <property type="entry name" value="WH-like_DNA-bd_sf"/>
</dbReference>
<sequence>MKKRKGHTLLKHESHALSDEKAVDIFKALSNQTRLGILHMLKDPETNFSAQAHVIKEEDFEGGVCVSDIHKKTGTSQSTTSQYLSILLQSGLVETKRIGQWTYYRRNEETIKQLEQYLQFKL</sequence>
<evidence type="ECO:0000256" key="1">
    <source>
        <dbReference type="ARBA" id="ARBA00023015"/>
    </source>
</evidence>
<dbReference type="Pfam" id="PF01022">
    <property type="entry name" value="HTH_5"/>
    <property type="match status" value="1"/>
</dbReference>
<dbReference type="OrthoDB" id="9790747at2"/>
<reference evidence="5 6" key="1">
    <citation type="submission" date="2016-12" db="EMBL/GenBank/DDBJ databases">
        <title>Domibacillus antri genome sequencing.</title>
        <authorList>
            <person name="Verma A."/>
            <person name="Krishnamurthi S."/>
        </authorList>
    </citation>
    <scope>NUCLEOTIDE SEQUENCE [LARGE SCALE GENOMIC DNA]</scope>
    <source>
        <strain evidence="5 6">XD80</strain>
    </source>
</reference>
<dbReference type="GO" id="GO:0003677">
    <property type="term" value="F:DNA binding"/>
    <property type="evidence" value="ECO:0007669"/>
    <property type="project" value="UniProtKB-KW"/>
</dbReference>
<protein>
    <submittedName>
        <fullName evidence="5">Transcriptional regulator</fullName>
    </submittedName>
</protein>
<dbReference type="RefSeq" id="WP_075399582.1">
    <property type="nucleotide sequence ID" value="NZ_MSDU01000051.1"/>
</dbReference>